<dbReference type="EMBL" id="CP036282">
    <property type="protein sequence ID" value="QDL54056.1"/>
    <property type="molecule type" value="Genomic_DNA"/>
</dbReference>
<dbReference type="Proteomes" id="UP000317365">
    <property type="component" value="Chromosome"/>
</dbReference>
<keyword evidence="1" id="KW-0472">Membrane</keyword>
<keyword evidence="3" id="KW-1185">Reference proteome</keyword>
<proteinExistence type="predicted"/>
<reference evidence="3" key="1">
    <citation type="submission" date="2019-02" db="EMBL/GenBank/DDBJ databases">
        <title>Complete genome sequence of Rhodoferax sp. Gr-4.</title>
        <authorList>
            <person name="Jin L."/>
        </authorList>
    </citation>
    <scope>NUCLEOTIDE SEQUENCE [LARGE SCALE GENOMIC DNA]</scope>
    <source>
        <strain evidence="3">Gr-4</strain>
    </source>
</reference>
<evidence type="ECO:0000313" key="3">
    <source>
        <dbReference type="Proteomes" id="UP000317365"/>
    </source>
</evidence>
<keyword evidence="1" id="KW-0812">Transmembrane</keyword>
<accession>A0A515EN18</accession>
<sequence length="61" mass="6455">MPANKKLQVAHALGVFCFWGFVWALVSGSTLASVASLGLKATFVLYSRAGLQLLAVGLMRS</sequence>
<feature type="transmembrane region" description="Helical" evidence="1">
    <location>
        <begin position="12"/>
        <end position="35"/>
    </location>
</feature>
<dbReference type="RefSeq" id="WP_142810605.1">
    <property type="nucleotide sequence ID" value="NZ_CP036282.1"/>
</dbReference>
<protein>
    <submittedName>
        <fullName evidence="2">Uncharacterized protein</fullName>
    </submittedName>
</protein>
<dbReference type="AlphaFoldDB" id="A0A515EN18"/>
<keyword evidence="1" id="KW-1133">Transmembrane helix</keyword>
<evidence type="ECO:0000256" key="1">
    <source>
        <dbReference type="SAM" id="Phobius"/>
    </source>
</evidence>
<gene>
    <name evidence="2" type="ORF">EXZ61_07665</name>
</gene>
<organism evidence="2 3">
    <name type="scientific">Rhodoferax aquaticus</name>
    <dbReference type="NCBI Taxonomy" id="2527691"/>
    <lineage>
        <taxon>Bacteria</taxon>
        <taxon>Pseudomonadati</taxon>
        <taxon>Pseudomonadota</taxon>
        <taxon>Betaproteobacteria</taxon>
        <taxon>Burkholderiales</taxon>
        <taxon>Comamonadaceae</taxon>
        <taxon>Rhodoferax</taxon>
    </lineage>
</organism>
<dbReference type="KEGG" id="rhg:EXZ61_07665"/>
<reference evidence="3" key="2">
    <citation type="journal article" date="2020" name="Int. J. Syst. Evol. Microbiol.">
        <title>Genomic insights into a novel species Rhodoferax aquaticus sp. nov., isolated from freshwater.</title>
        <authorList>
            <person name="Li T."/>
            <person name="Zhuo Y."/>
            <person name="Jin C.Z."/>
            <person name="Wu X."/>
            <person name="Ko S.R."/>
            <person name="Jin F.J."/>
            <person name="Ahn C.Y."/>
            <person name="Oh H.M."/>
            <person name="Lee H.G."/>
            <person name="Jin L."/>
        </authorList>
    </citation>
    <scope>NUCLEOTIDE SEQUENCE [LARGE SCALE GENOMIC DNA]</scope>
    <source>
        <strain evidence="3">Gr-4</strain>
    </source>
</reference>
<evidence type="ECO:0000313" key="2">
    <source>
        <dbReference type="EMBL" id="QDL54056.1"/>
    </source>
</evidence>
<name>A0A515EN18_9BURK</name>